<dbReference type="Pfam" id="PF01965">
    <property type="entry name" value="DJ-1_PfpI"/>
    <property type="match status" value="1"/>
</dbReference>
<keyword evidence="5" id="KW-1185">Reference proteome</keyword>
<dbReference type="PROSITE" id="PS01124">
    <property type="entry name" value="HTH_ARAC_FAMILY_2"/>
    <property type="match status" value="1"/>
</dbReference>
<dbReference type="PANTHER" id="PTHR43130:SF3">
    <property type="entry name" value="HTH-TYPE TRANSCRIPTIONAL REGULATOR RV1931C"/>
    <property type="match status" value="1"/>
</dbReference>
<name>A0ABX1X150_9BACT</name>
<dbReference type="EMBL" id="RZNH01000048">
    <property type="protein sequence ID" value="NOU62012.1"/>
    <property type="molecule type" value="Genomic_DNA"/>
</dbReference>
<dbReference type="InterPro" id="IPR018060">
    <property type="entry name" value="HTH_AraC"/>
</dbReference>
<comment type="caution">
    <text evidence="4">The sequence shown here is derived from an EMBL/GenBank/DDBJ whole genome shotgun (WGS) entry which is preliminary data.</text>
</comment>
<feature type="domain" description="HTH araC/xylS-type" evidence="3">
    <location>
        <begin position="220"/>
        <end position="318"/>
    </location>
</feature>
<organism evidence="4 5">
    <name type="scientific">Marinifilum caeruleilacunae</name>
    <dbReference type="NCBI Taxonomy" id="2499076"/>
    <lineage>
        <taxon>Bacteria</taxon>
        <taxon>Pseudomonadati</taxon>
        <taxon>Bacteroidota</taxon>
        <taxon>Bacteroidia</taxon>
        <taxon>Marinilabiliales</taxon>
        <taxon>Marinifilaceae</taxon>
    </lineage>
</organism>
<evidence type="ECO:0000256" key="1">
    <source>
        <dbReference type="ARBA" id="ARBA00023015"/>
    </source>
</evidence>
<proteinExistence type="predicted"/>
<accession>A0ABX1X150</accession>
<dbReference type="Pfam" id="PF12833">
    <property type="entry name" value="HTH_18"/>
    <property type="match status" value="1"/>
</dbReference>
<dbReference type="Gene3D" id="3.40.50.880">
    <property type="match status" value="1"/>
</dbReference>
<dbReference type="Proteomes" id="UP000732105">
    <property type="component" value="Unassembled WGS sequence"/>
</dbReference>
<keyword evidence="2" id="KW-0804">Transcription</keyword>
<gene>
    <name evidence="4" type="ORF">ELS83_19615</name>
</gene>
<dbReference type="InterPro" id="IPR052158">
    <property type="entry name" value="INH-QAR"/>
</dbReference>
<dbReference type="SUPFAM" id="SSF46689">
    <property type="entry name" value="Homeodomain-like"/>
    <property type="match status" value="2"/>
</dbReference>
<dbReference type="SUPFAM" id="SSF52317">
    <property type="entry name" value="Class I glutamine amidotransferase-like"/>
    <property type="match status" value="1"/>
</dbReference>
<dbReference type="RefSeq" id="WP_171597273.1">
    <property type="nucleotide sequence ID" value="NZ_RZNH01000048.1"/>
</dbReference>
<protein>
    <submittedName>
        <fullName evidence="4">Helix-turn-helix domain-containing protein</fullName>
    </submittedName>
</protein>
<dbReference type="InterPro" id="IPR029062">
    <property type="entry name" value="Class_I_gatase-like"/>
</dbReference>
<evidence type="ECO:0000313" key="4">
    <source>
        <dbReference type="EMBL" id="NOU62012.1"/>
    </source>
</evidence>
<reference evidence="4 5" key="1">
    <citation type="submission" date="2018-12" db="EMBL/GenBank/DDBJ databases">
        <title>Marinifilum JC070 sp. nov., a marine bacterium isolated from Yongle Blue Hole in the South China Sea.</title>
        <authorList>
            <person name="Fu T."/>
        </authorList>
    </citation>
    <scope>NUCLEOTIDE SEQUENCE [LARGE SCALE GENOMIC DNA]</scope>
    <source>
        <strain evidence="4 5">JC070</strain>
    </source>
</reference>
<dbReference type="CDD" id="cd03137">
    <property type="entry name" value="GATase1_AraC_1"/>
    <property type="match status" value="1"/>
</dbReference>
<evidence type="ECO:0000313" key="5">
    <source>
        <dbReference type="Proteomes" id="UP000732105"/>
    </source>
</evidence>
<keyword evidence="1" id="KW-0805">Transcription regulation</keyword>
<evidence type="ECO:0000256" key="2">
    <source>
        <dbReference type="ARBA" id="ARBA00023163"/>
    </source>
</evidence>
<dbReference type="SMART" id="SM00342">
    <property type="entry name" value="HTH_ARAC"/>
    <property type="match status" value="1"/>
</dbReference>
<dbReference type="Gene3D" id="1.10.10.60">
    <property type="entry name" value="Homeodomain-like"/>
    <property type="match status" value="2"/>
</dbReference>
<dbReference type="PANTHER" id="PTHR43130">
    <property type="entry name" value="ARAC-FAMILY TRANSCRIPTIONAL REGULATOR"/>
    <property type="match status" value="1"/>
</dbReference>
<sequence length="320" mass="36590">MKEKRTNVYFYVPRQVTILDLTGVVQVFEEAINLGFNYELQFIGSHSNIKSSSGIELSALKDFRQTDTSKNDIVFIFGPSTRKIKNSEEDKTFYDWLLKTKAIGATICSVCSGAFLLAESGLLNNKQCTIHWDLIQRMKTDFPHVSIDENTLFTKSDNIYTCAGVVTGIDLALFLIEERHGKQVATEVAKELVVYKRRLATDEQVSVYVQNRNHRDEKIHAVQDWMIQNLDKSSTIEELADMVFVSPRNLTRTFKKQTGITIAEYRTKLRVEKAKSLLSYSDYKVEHIANLCGYKTSKQLRMVLEKHLEALPGEIKNKLS</sequence>
<dbReference type="InterPro" id="IPR009057">
    <property type="entry name" value="Homeodomain-like_sf"/>
</dbReference>
<dbReference type="InterPro" id="IPR002818">
    <property type="entry name" value="DJ-1/PfpI"/>
</dbReference>
<evidence type="ECO:0000259" key="3">
    <source>
        <dbReference type="PROSITE" id="PS01124"/>
    </source>
</evidence>